<evidence type="ECO:0000256" key="1">
    <source>
        <dbReference type="SAM" id="MobiDB-lite"/>
    </source>
</evidence>
<feature type="region of interest" description="Disordered" evidence="1">
    <location>
        <begin position="175"/>
        <end position="194"/>
    </location>
</feature>
<proteinExistence type="predicted"/>
<gene>
    <name evidence="2" type="ORF">CLF_105163</name>
</gene>
<organism evidence="2 3">
    <name type="scientific">Clonorchis sinensis</name>
    <name type="common">Chinese liver fluke</name>
    <dbReference type="NCBI Taxonomy" id="79923"/>
    <lineage>
        <taxon>Eukaryota</taxon>
        <taxon>Metazoa</taxon>
        <taxon>Spiralia</taxon>
        <taxon>Lophotrochozoa</taxon>
        <taxon>Platyhelminthes</taxon>
        <taxon>Trematoda</taxon>
        <taxon>Digenea</taxon>
        <taxon>Opisthorchiida</taxon>
        <taxon>Opisthorchiata</taxon>
        <taxon>Opisthorchiidae</taxon>
        <taxon>Clonorchis</taxon>
    </lineage>
</organism>
<feature type="compositionally biased region" description="Basic and acidic residues" evidence="1">
    <location>
        <begin position="121"/>
        <end position="138"/>
    </location>
</feature>
<dbReference type="AlphaFoldDB" id="G7YD38"/>
<reference evidence="2" key="1">
    <citation type="journal article" date="2011" name="Genome Biol.">
        <title>The draft genome of the carcinogenic human liver fluke Clonorchis sinensis.</title>
        <authorList>
            <person name="Wang X."/>
            <person name="Chen W."/>
            <person name="Huang Y."/>
            <person name="Sun J."/>
            <person name="Men J."/>
            <person name="Liu H."/>
            <person name="Luo F."/>
            <person name="Guo L."/>
            <person name="Lv X."/>
            <person name="Deng C."/>
            <person name="Zhou C."/>
            <person name="Fan Y."/>
            <person name="Li X."/>
            <person name="Huang L."/>
            <person name="Hu Y."/>
            <person name="Liang C."/>
            <person name="Hu X."/>
            <person name="Xu J."/>
            <person name="Yu X."/>
        </authorList>
    </citation>
    <scope>NUCLEOTIDE SEQUENCE [LARGE SCALE GENOMIC DNA]</scope>
    <source>
        <strain evidence="2">Henan</strain>
    </source>
</reference>
<feature type="region of interest" description="Disordered" evidence="1">
    <location>
        <begin position="118"/>
        <end position="144"/>
    </location>
</feature>
<evidence type="ECO:0000313" key="3">
    <source>
        <dbReference type="Proteomes" id="UP000008909"/>
    </source>
</evidence>
<name>G7YD38_CLOSI</name>
<sequence>MLAEGAVKAEGQDADVAGRNPASTHYLDNQFNARRNVHLGPLMRKRHVNRLRPTACPISKAEGHLQDPNLPLKTVDLQSSAPRATASYVLSETDPSPRRTDGARRFVETFYFNPRQQSYVERPKEGNQEDQIPDRNPRNPELTDFMPVSTPDCMPPTSWNKHYYHPKIHRNLNRRSASIQTNQPFNQLRNSLDL</sequence>
<protein>
    <submittedName>
        <fullName evidence="2">Uncharacterized protein</fullName>
    </submittedName>
</protein>
<reference key="2">
    <citation type="submission" date="2011-10" db="EMBL/GenBank/DDBJ databases">
        <title>The genome and transcriptome sequence of Clonorchis sinensis provide insights into the carcinogenic liver fluke.</title>
        <authorList>
            <person name="Wang X."/>
            <person name="Huang Y."/>
            <person name="Chen W."/>
            <person name="Liu H."/>
            <person name="Guo L."/>
            <person name="Chen Y."/>
            <person name="Luo F."/>
            <person name="Zhou W."/>
            <person name="Sun J."/>
            <person name="Mao Q."/>
            <person name="Liang P."/>
            <person name="Zhou C."/>
            <person name="Tian Y."/>
            <person name="Men J."/>
            <person name="Lv X."/>
            <person name="Huang L."/>
            <person name="Zhou J."/>
            <person name="Hu Y."/>
            <person name="Li R."/>
            <person name="Zhang F."/>
            <person name="Lei H."/>
            <person name="Li X."/>
            <person name="Hu X."/>
            <person name="Liang C."/>
            <person name="Xu J."/>
            <person name="Wu Z."/>
            <person name="Yu X."/>
        </authorList>
    </citation>
    <scope>NUCLEOTIDE SEQUENCE</scope>
    <source>
        <strain>Henan</strain>
    </source>
</reference>
<keyword evidence="3" id="KW-1185">Reference proteome</keyword>
<dbReference type="Proteomes" id="UP000008909">
    <property type="component" value="Unassembled WGS sequence"/>
</dbReference>
<dbReference type="EMBL" id="DF143088">
    <property type="protein sequence ID" value="GAA50872.1"/>
    <property type="molecule type" value="Genomic_DNA"/>
</dbReference>
<accession>G7YD38</accession>
<feature type="region of interest" description="Disordered" evidence="1">
    <location>
        <begin position="1"/>
        <end position="21"/>
    </location>
</feature>
<evidence type="ECO:0000313" key="2">
    <source>
        <dbReference type="EMBL" id="GAA50872.1"/>
    </source>
</evidence>